<proteinExistence type="predicted"/>
<evidence type="ECO:0000256" key="1">
    <source>
        <dbReference type="SAM" id="MobiDB-lite"/>
    </source>
</evidence>
<keyword evidence="3" id="KW-1185">Reference proteome</keyword>
<protein>
    <submittedName>
        <fullName evidence="2">Uncharacterized protein</fullName>
    </submittedName>
</protein>
<accession>A0A7T8GRW4</accession>
<gene>
    <name evidence="2" type="ORF">FKW44_021808</name>
</gene>
<name>A0A7T8GRW4_CALRO</name>
<sequence length="58" mass="6506">MKAHRKSEGDEEEGKLDPHLHTTAVSVSRIKTHHGTASKTPPEDLQKRMFERLATLTA</sequence>
<feature type="region of interest" description="Disordered" evidence="1">
    <location>
        <begin position="1"/>
        <end position="58"/>
    </location>
</feature>
<feature type="compositionally biased region" description="Basic and acidic residues" evidence="1">
    <location>
        <begin position="41"/>
        <end position="51"/>
    </location>
</feature>
<dbReference type="AlphaFoldDB" id="A0A7T8GRW4"/>
<dbReference type="EMBL" id="CP045905">
    <property type="protein sequence ID" value="QQP36644.1"/>
    <property type="molecule type" value="Genomic_DNA"/>
</dbReference>
<reference evidence="3" key="1">
    <citation type="submission" date="2021-01" db="EMBL/GenBank/DDBJ databases">
        <title>Caligus Genome Assembly.</title>
        <authorList>
            <person name="Gallardo-Escarate C."/>
        </authorList>
    </citation>
    <scope>NUCLEOTIDE SEQUENCE [LARGE SCALE GENOMIC DNA]</scope>
</reference>
<evidence type="ECO:0000313" key="3">
    <source>
        <dbReference type="Proteomes" id="UP000595437"/>
    </source>
</evidence>
<dbReference type="Proteomes" id="UP000595437">
    <property type="component" value="Chromosome 16"/>
</dbReference>
<evidence type="ECO:0000313" key="2">
    <source>
        <dbReference type="EMBL" id="QQP36644.1"/>
    </source>
</evidence>
<organism evidence="2 3">
    <name type="scientific">Caligus rogercresseyi</name>
    <name type="common">Sea louse</name>
    <dbReference type="NCBI Taxonomy" id="217165"/>
    <lineage>
        <taxon>Eukaryota</taxon>
        <taxon>Metazoa</taxon>
        <taxon>Ecdysozoa</taxon>
        <taxon>Arthropoda</taxon>
        <taxon>Crustacea</taxon>
        <taxon>Multicrustacea</taxon>
        <taxon>Hexanauplia</taxon>
        <taxon>Copepoda</taxon>
        <taxon>Siphonostomatoida</taxon>
        <taxon>Caligidae</taxon>
        <taxon>Caligus</taxon>
    </lineage>
</organism>